<dbReference type="InterPro" id="IPR036779">
    <property type="entry name" value="LysM_dom_sf"/>
</dbReference>
<dbReference type="PROSITE" id="PS51782">
    <property type="entry name" value="LYSM"/>
    <property type="match status" value="3"/>
</dbReference>
<reference evidence="3 4" key="1">
    <citation type="submission" date="2022-02" db="EMBL/GenBank/DDBJ databases">
        <title>The genome sequence of Shewanella sp. 3B26.</title>
        <authorList>
            <person name="Du J."/>
        </authorList>
    </citation>
    <scope>NUCLEOTIDE SEQUENCE [LARGE SCALE GENOMIC DNA]</scope>
    <source>
        <strain evidence="3 4">3B26</strain>
    </source>
</reference>
<dbReference type="Pfam" id="PF01464">
    <property type="entry name" value="SLT"/>
    <property type="match status" value="1"/>
</dbReference>
<dbReference type="EMBL" id="JAKUDL010000002">
    <property type="protein sequence ID" value="MCH4294324.1"/>
    <property type="molecule type" value="Genomic_DNA"/>
</dbReference>
<protein>
    <submittedName>
        <fullName evidence="3">LysM peptidoglycan-binding domain-containing protein</fullName>
    </submittedName>
</protein>
<comment type="caution">
    <text evidence="3">The sequence shown here is derived from an EMBL/GenBank/DDBJ whole genome shotgun (WGS) entry which is preliminary data.</text>
</comment>
<evidence type="ECO:0000256" key="1">
    <source>
        <dbReference type="ARBA" id="ARBA00007734"/>
    </source>
</evidence>
<dbReference type="PANTHER" id="PTHR33734">
    <property type="entry name" value="LYSM DOMAIN-CONTAINING GPI-ANCHORED PROTEIN 2"/>
    <property type="match status" value="1"/>
</dbReference>
<accession>A0AAJ1BGH6</accession>
<dbReference type="PANTHER" id="PTHR33734:SF22">
    <property type="entry name" value="MEMBRANE-BOUND LYTIC MUREIN TRANSGLYCOSYLASE D"/>
    <property type="match status" value="1"/>
</dbReference>
<comment type="similarity">
    <text evidence="1">Belongs to the transglycosylase Slt family.</text>
</comment>
<evidence type="ECO:0000313" key="4">
    <source>
        <dbReference type="Proteomes" id="UP001297581"/>
    </source>
</evidence>
<name>A0AAJ1BGH6_9GAMM</name>
<dbReference type="GO" id="GO:0016020">
    <property type="term" value="C:membrane"/>
    <property type="evidence" value="ECO:0007669"/>
    <property type="project" value="InterPro"/>
</dbReference>
<evidence type="ECO:0000259" key="2">
    <source>
        <dbReference type="PROSITE" id="PS51782"/>
    </source>
</evidence>
<dbReference type="RefSeq" id="WP_240590696.1">
    <property type="nucleotide sequence ID" value="NZ_JAKUDL010000002.1"/>
</dbReference>
<dbReference type="InterPro" id="IPR000189">
    <property type="entry name" value="Transglyc_AS"/>
</dbReference>
<dbReference type="SUPFAM" id="SSF53955">
    <property type="entry name" value="Lysozyme-like"/>
    <property type="match status" value="1"/>
</dbReference>
<dbReference type="CDD" id="cd00118">
    <property type="entry name" value="LysM"/>
    <property type="match status" value="3"/>
</dbReference>
<dbReference type="InterPro" id="IPR008258">
    <property type="entry name" value="Transglycosylase_SLT_dom_1"/>
</dbReference>
<dbReference type="InterPro" id="IPR023346">
    <property type="entry name" value="Lysozyme-like_dom_sf"/>
</dbReference>
<organism evidence="3 4">
    <name type="scientific">Shewanella zhuhaiensis</name>
    <dbReference type="NCBI Taxonomy" id="2919576"/>
    <lineage>
        <taxon>Bacteria</taxon>
        <taxon>Pseudomonadati</taxon>
        <taxon>Pseudomonadota</taxon>
        <taxon>Gammaproteobacteria</taxon>
        <taxon>Alteromonadales</taxon>
        <taxon>Shewanellaceae</taxon>
        <taxon>Shewanella</taxon>
    </lineage>
</organism>
<dbReference type="Gene3D" id="1.10.530.10">
    <property type="match status" value="1"/>
</dbReference>
<feature type="domain" description="LysM" evidence="2">
    <location>
        <begin position="449"/>
        <end position="492"/>
    </location>
</feature>
<dbReference type="Proteomes" id="UP001297581">
    <property type="component" value="Unassembled WGS sequence"/>
</dbReference>
<gene>
    <name evidence="3" type="ORF">MJ923_08385</name>
</gene>
<feature type="domain" description="LysM" evidence="2">
    <location>
        <begin position="332"/>
        <end position="375"/>
    </location>
</feature>
<dbReference type="SMART" id="SM00257">
    <property type="entry name" value="LysM"/>
    <property type="match status" value="3"/>
</dbReference>
<sequence>MRHYNLLFAGGLLLLSGCQLTPDNHPAADDDTDTNLVMVTEPAKPQDLHHDDVVIEVKDLWQRLQDGMHWEAPNEAYVAPYRKRLLANPRHLEQIFSRAEPFLYLIVEELDRRGLPLELALLPAIESAFDADALSHASASGLWQLTPPMARYFGLKMNWWYDGRNDIAASTKAAADFLEYLYDRTGNNWHYAIAAYNSGEGRVLSAVKNNQRQGKPTDIWALKLPKETRNYVPNLLALADVVKHADRYQVKLPAIKNEPVIDVVDIGSQIELSLAAKLSGVSVNELKSLNPGYRQWATAPKGPHTLIVPVDKVENFVVALAQTPEDSRVNWRRYQIKRGDSLSVIARRFGTTPQVLKQVNHMNSNRLVAGKELVVPASGDTNSLAIAAAPQKAQTYKVKNGDSLWKIANAHGITVDDLTNWNNLSSKAVIKKGQLLTVWPASKKTAKSTTYKVKSGDSLSVIAKKFKVKVSELMSWNQLSSAAIRPGQTLTVMLSGS</sequence>
<dbReference type="SUPFAM" id="SSF54106">
    <property type="entry name" value="LysM domain"/>
    <property type="match status" value="3"/>
</dbReference>
<dbReference type="Gene3D" id="3.10.350.10">
    <property type="entry name" value="LysM domain"/>
    <property type="match status" value="3"/>
</dbReference>
<dbReference type="GO" id="GO:0000270">
    <property type="term" value="P:peptidoglycan metabolic process"/>
    <property type="evidence" value="ECO:0007669"/>
    <property type="project" value="InterPro"/>
</dbReference>
<evidence type="ECO:0000313" key="3">
    <source>
        <dbReference type="EMBL" id="MCH4294324.1"/>
    </source>
</evidence>
<keyword evidence="4" id="KW-1185">Reference proteome</keyword>
<feature type="domain" description="LysM" evidence="2">
    <location>
        <begin position="394"/>
        <end position="438"/>
    </location>
</feature>
<proteinExistence type="inferred from homology"/>
<dbReference type="Pfam" id="PF01476">
    <property type="entry name" value="LysM"/>
    <property type="match status" value="3"/>
</dbReference>
<dbReference type="PROSITE" id="PS00922">
    <property type="entry name" value="TRANSGLYCOSYLASE"/>
    <property type="match status" value="1"/>
</dbReference>
<dbReference type="PROSITE" id="PS51257">
    <property type="entry name" value="PROKAR_LIPOPROTEIN"/>
    <property type="match status" value="1"/>
</dbReference>
<dbReference type="CDD" id="cd16894">
    <property type="entry name" value="MltD-like"/>
    <property type="match status" value="1"/>
</dbReference>
<dbReference type="GO" id="GO:0008932">
    <property type="term" value="F:lytic endotransglycosylase activity"/>
    <property type="evidence" value="ECO:0007669"/>
    <property type="project" value="TreeGrafter"/>
</dbReference>
<dbReference type="AlphaFoldDB" id="A0AAJ1BGH6"/>
<dbReference type="InterPro" id="IPR018392">
    <property type="entry name" value="LysM"/>
</dbReference>